<dbReference type="WBParaSite" id="ACRNAN_scaffold430.g22776.t1">
    <property type="protein sequence ID" value="ACRNAN_scaffold430.g22776.t1"/>
    <property type="gene ID" value="ACRNAN_scaffold430.g22776"/>
</dbReference>
<evidence type="ECO:0000313" key="2">
    <source>
        <dbReference type="Proteomes" id="UP000887540"/>
    </source>
</evidence>
<evidence type="ECO:0000313" key="3">
    <source>
        <dbReference type="WBParaSite" id="ACRNAN_scaffold430.g22776.t1"/>
    </source>
</evidence>
<dbReference type="Proteomes" id="UP000887540">
    <property type="component" value="Unplaced"/>
</dbReference>
<organism evidence="2 3">
    <name type="scientific">Acrobeloides nanus</name>
    <dbReference type="NCBI Taxonomy" id="290746"/>
    <lineage>
        <taxon>Eukaryota</taxon>
        <taxon>Metazoa</taxon>
        <taxon>Ecdysozoa</taxon>
        <taxon>Nematoda</taxon>
        <taxon>Chromadorea</taxon>
        <taxon>Rhabditida</taxon>
        <taxon>Tylenchina</taxon>
        <taxon>Cephalobomorpha</taxon>
        <taxon>Cephaloboidea</taxon>
        <taxon>Cephalobidae</taxon>
        <taxon>Acrobeloides</taxon>
    </lineage>
</organism>
<accession>A0A914DV75</accession>
<dbReference type="AlphaFoldDB" id="A0A914DV75"/>
<proteinExistence type="predicted"/>
<reference evidence="3" key="1">
    <citation type="submission" date="2022-11" db="UniProtKB">
        <authorList>
            <consortium name="WormBaseParasite"/>
        </authorList>
    </citation>
    <scope>IDENTIFICATION</scope>
</reference>
<protein>
    <submittedName>
        <fullName evidence="3">Uncharacterized protein</fullName>
    </submittedName>
</protein>
<feature type="region of interest" description="Disordered" evidence="1">
    <location>
        <begin position="52"/>
        <end position="74"/>
    </location>
</feature>
<keyword evidence="2" id="KW-1185">Reference proteome</keyword>
<feature type="compositionally biased region" description="Basic and acidic residues" evidence="1">
    <location>
        <begin position="52"/>
        <end position="66"/>
    </location>
</feature>
<evidence type="ECO:0000256" key="1">
    <source>
        <dbReference type="SAM" id="MobiDB-lite"/>
    </source>
</evidence>
<sequence>MNNPLEELREMNLQDPYTKLQLIKNEFDELLTTNYNGATTVLRPLRPKNMERSRKWNLKQKSEAKPYHTGSRSSDKFASYISETIAFIWEITTKDRSRVDYNDSSSHPFWNHDYEKRYFELENNFYNRENVRQNQTSQWDDGLKVY</sequence>
<name>A0A914DV75_9BILA</name>